<evidence type="ECO:0000313" key="1">
    <source>
        <dbReference type="EMBL" id="PAN13515.1"/>
    </source>
</evidence>
<reference evidence="1" key="1">
    <citation type="submission" date="2018-04" db="EMBL/GenBank/DDBJ databases">
        <title>WGS assembly of Panicum hallii.</title>
        <authorList>
            <person name="Lovell J."/>
            <person name="Jenkins J."/>
            <person name="Lowry D."/>
            <person name="Mamidi S."/>
            <person name="Sreedasyam A."/>
            <person name="Weng X."/>
            <person name="Barry K."/>
            <person name="Bonette J."/>
            <person name="Campitelli B."/>
            <person name="Daum C."/>
            <person name="Gordon S."/>
            <person name="Gould B."/>
            <person name="Lipzen A."/>
            <person name="Macqueen A."/>
            <person name="Palacio-Mejia J."/>
            <person name="Plott C."/>
            <person name="Shakirov E."/>
            <person name="Shu S."/>
            <person name="Yoshinaga Y."/>
            <person name="Zane M."/>
            <person name="Rokhsar D."/>
            <person name="Grimwood J."/>
            <person name="Schmutz J."/>
            <person name="Juenger T."/>
        </authorList>
    </citation>
    <scope>NUCLEOTIDE SEQUENCE [LARGE SCALE GENOMIC DNA]</scope>
    <source>
        <strain evidence="1">FIL2</strain>
    </source>
</reference>
<dbReference type="EMBL" id="CM008047">
    <property type="protein sequence ID" value="PAN13515.1"/>
    <property type="molecule type" value="Genomic_DNA"/>
</dbReference>
<dbReference type="Gramene" id="PAN13515">
    <property type="protein sequence ID" value="PAN13515"/>
    <property type="gene ID" value="PAHAL_2G343400"/>
</dbReference>
<name>A0A2S3H1H6_9POAL</name>
<proteinExistence type="predicted"/>
<protein>
    <submittedName>
        <fullName evidence="1">Uncharacterized protein</fullName>
    </submittedName>
</protein>
<organism evidence="1">
    <name type="scientific">Panicum hallii</name>
    <dbReference type="NCBI Taxonomy" id="206008"/>
    <lineage>
        <taxon>Eukaryota</taxon>
        <taxon>Viridiplantae</taxon>
        <taxon>Streptophyta</taxon>
        <taxon>Embryophyta</taxon>
        <taxon>Tracheophyta</taxon>
        <taxon>Spermatophyta</taxon>
        <taxon>Magnoliopsida</taxon>
        <taxon>Liliopsida</taxon>
        <taxon>Poales</taxon>
        <taxon>Poaceae</taxon>
        <taxon>PACMAD clade</taxon>
        <taxon>Panicoideae</taxon>
        <taxon>Panicodae</taxon>
        <taxon>Paniceae</taxon>
        <taxon>Panicinae</taxon>
        <taxon>Panicum</taxon>
        <taxon>Panicum sect. Panicum</taxon>
    </lineage>
</organism>
<sequence length="106" mass="11254">MRILAIDGSRPGVILSPPAMSPASNPSIAGIRRIGYGRLLFEHGWSGLDSATTVCGQLQPWNGRWKLLHDCPARPLQPAGKAAAEVPGQGLRFPASSVSYPTCALY</sequence>
<gene>
    <name evidence="1" type="ORF">PAHAL_2G343400</name>
</gene>
<dbReference type="AlphaFoldDB" id="A0A2S3H1H6"/>
<dbReference type="Proteomes" id="UP000243499">
    <property type="component" value="Chromosome 2"/>
</dbReference>
<accession>A0A2S3H1H6</accession>